<protein>
    <recommendedName>
        <fullName evidence="4">C2H2-type domain-containing protein</fullName>
    </recommendedName>
</protein>
<gene>
    <name evidence="5" type="ORF">VNI00_008116</name>
</gene>
<dbReference type="Pfam" id="PF00096">
    <property type="entry name" value="zf-C2H2"/>
    <property type="match status" value="1"/>
</dbReference>
<reference evidence="5 6" key="1">
    <citation type="submission" date="2024-01" db="EMBL/GenBank/DDBJ databases">
        <title>A draft genome for a cacao thread blight-causing isolate of Paramarasmius palmivorus.</title>
        <authorList>
            <person name="Baruah I.K."/>
            <person name="Bukari Y."/>
            <person name="Amoako-Attah I."/>
            <person name="Meinhardt L.W."/>
            <person name="Bailey B.A."/>
            <person name="Cohen S.P."/>
        </authorList>
    </citation>
    <scope>NUCLEOTIDE SEQUENCE [LARGE SCALE GENOMIC DNA]</scope>
    <source>
        <strain evidence="5 6">GH-12</strain>
    </source>
</reference>
<dbReference type="InterPro" id="IPR036236">
    <property type="entry name" value="Znf_C2H2_sf"/>
</dbReference>
<keyword evidence="1" id="KW-0862">Zinc</keyword>
<feature type="compositionally biased region" description="Polar residues" evidence="2">
    <location>
        <begin position="100"/>
        <end position="120"/>
    </location>
</feature>
<evidence type="ECO:0000313" key="6">
    <source>
        <dbReference type="Proteomes" id="UP001383192"/>
    </source>
</evidence>
<dbReference type="Gene3D" id="3.30.160.60">
    <property type="entry name" value="Classic Zinc Finger"/>
    <property type="match status" value="2"/>
</dbReference>
<organism evidence="5 6">
    <name type="scientific">Paramarasmius palmivorus</name>
    <dbReference type="NCBI Taxonomy" id="297713"/>
    <lineage>
        <taxon>Eukaryota</taxon>
        <taxon>Fungi</taxon>
        <taxon>Dikarya</taxon>
        <taxon>Basidiomycota</taxon>
        <taxon>Agaricomycotina</taxon>
        <taxon>Agaricomycetes</taxon>
        <taxon>Agaricomycetidae</taxon>
        <taxon>Agaricales</taxon>
        <taxon>Marasmiineae</taxon>
        <taxon>Marasmiaceae</taxon>
        <taxon>Paramarasmius</taxon>
    </lineage>
</organism>
<dbReference type="Proteomes" id="UP001383192">
    <property type="component" value="Unassembled WGS sequence"/>
</dbReference>
<feature type="transmembrane region" description="Helical" evidence="3">
    <location>
        <begin position="44"/>
        <end position="68"/>
    </location>
</feature>
<dbReference type="AlphaFoldDB" id="A0AAW0CV47"/>
<proteinExistence type="predicted"/>
<feature type="region of interest" description="Disordered" evidence="2">
    <location>
        <begin position="132"/>
        <end position="151"/>
    </location>
</feature>
<sequence>MTTLVDISKGICVSHLQKTIITVLGGICTVIAGCMGIRDTNPGITAFSVISGLTTVWAALPDSSKVLLYRNIRRVGRRVFMLPSNSGDVELGVLGREGLSTPSTSEELVPDNQSTPSPASSLGPEAHIKDETARASDPNTQPILPAETNRDENATNLRVLNTVFTSWATRIDAGLRNRRDGRYHCGLSGCGESYTSIHDLYNHKRSHEGVEPFVCGYCGIGYRSGSDLRRHLTRSKGLCAQQHQAELSKKS</sequence>
<keyword evidence="6" id="KW-1185">Reference proteome</keyword>
<evidence type="ECO:0000313" key="5">
    <source>
        <dbReference type="EMBL" id="KAK7043948.1"/>
    </source>
</evidence>
<evidence type="ECO:0000256" key="1">
    <source>
        <dbReference type="PROSITE-ProRule" id="PRU00042"/>
    </source>
</evidence>
<keyword evidence="1" id="KW-0479">Metal-binding</keyword>
<evidence type="ECO:0000256" key="2">
    <source>
        <dbReference type="SAM" id="MobiDB-lite"/>
    </source>
</evidence>
<dbReference type="SMART" id="SM00355">
    <property type="entry name" value="ZnF_C2H2"/>
    <property type="match status" value="2"/>
</dbReference>
<feature type="domain" description="C2H2-type" evidence="4">
    <location>
        <begin position="183"/>
        <end position="212"/>
    </location>
</feature>
<name>A0AAW0CV47_9AGAR</name>
<keyword evidence="3" id="KW-1133">Transmembrane helix</keyword>
<dbReference type="EMBL" id="JAYKXP010000027">
    <property type="protein sequence ID" value="KAK7043948.1"/>
    <property type="molecule type" value="Genomic_DNA"/>
</dbReference>
<dbReference type="PROSITE" id="PS50157">
    <property type="entry name" value="ZINC_FINGER_C2H2_2"/>
    <property type="match status" value="1"/>
</dbReference>
<dbReference type="InterPro" id="IPR013087">
    <property type="entry name" value="Znf_C2H2_type"/>
</dbReference>
<accession>A0AAW0CV47</accession>
<dbReference type="GO" id="GO:0008270">
    <property type="term" value="F:zinc ion binding"/>
    <property type="evidence" value="ECO:0007669"/>
    <property type="project" value="UniProtKB-KW"/>
</dbReference>
<feature type="region of interest" description="Disordered" evidence="2">
    <location>
        <begin position="100"/>
        <end position="124"/>
    </location>
</feature>
<keyword evidence="3" id="KW-0472">Membrane</keyword>
<keyword evidence="1" id="KW-0863">Zinc-finger</keyword>
<comment type="caution">
    <text evidence="5">The sequence shown here is derived from an EMBL/GenBank/DDBJ whole genome shotgun (WGS) entry which is preliminary data.</text>
</comment>
<dbReference type="PROSITE" id="PS00028">
    <property type="entry name" value="ZINC_FINGER_C2H2_1"/>
    <property type="match status" value="1"/>
</dbReference>
<keyword evidence="3" id="KW-0812">Transmembrane</keyword>
<feature type="transmembrane region" description="Helical" evidence="3">
    <location>
        <begin position="20"/>
        <end position="38"/>
    </location>
</feature>
<evidence type="ECO:0000259" key="4">
    <source>
        <dbReference type="PROSITE" id="PS50157"/>
    </source>
</evidence>
<dbReference type="SUPFAM" id="SSF57667">
    <property type="entry name" value="beta-beta-alpha zinc fingers"/>
    <property type="match status" value="1"/>
</dbReference>
<evidence type="ECO:0000256" key="3">
    <source>
        <dbReference type="SAM" id="Phobius"/>
    </source>
</evidence>